<gene>
    <name evidence="2" type="ORF">F3Y22_tig00109972pilonHSYRG00420</name>
</gene>
<evidence type="ECO:0000313" key="3">
    <source>
        <dbReference type="Proteomes" id="UP000436088"/>
    </source>
</evidence>
<reference evidence="2" key="1">
    <citation type="submission" date="2019-09" db="EMBL/GenBank/DDBJ databases">
        <title>Draft genome information of white flower Hibiscus syriacus.</title>
        <authorList>
            <person name="Kim Y.-M."/>
        </authorList>
    </citation>
    <scope>NUCLEOTIDE SEQUENCE [LARGE SCALE GENOMIC DNA]</scope>
    <source>
        <strain evidence="2">YM2019G1</strain>
    </source>
</reference>
<keyword evidence="3" id="KW-1185">Reference proteome</keyword>
<organism evidence="2 3">
    <name type="scientific">Hibiscus syriacus</name>
    <name type="common">Rose of Sharon</name>
    <dbReference type="NCBI Taxonomy" id="106335"/>
    <lineage>
        <taxon>Eukaryota</taxon>
        <taxon>Viridiplantae</taxon>
        <taxon>Streptophyta</taxon>
        <taxon>Embryophyta</taxon>
        <taxon>Tracheophyta</taxon>
        <taxon>Spermatophyta</taxon>
        <taxon>Magnoliopsida</taxon>
        <taxon>eudicotyledons</taxon>
        <taxon>Gunneridae</taxon>
        <taxon>Pentapetalae</taxon>
        <taxon>rosids</taxon>
        <taxon>malvids</taxon>
        <taxon>Malvales</taxon>
        <taxon>Malvaceae</taxon>
        <taxon>Malvoideae</taxon>
        <taxon>Hibiscus</taxon>
    </lineage>
</organism>
<name>A0A6A3BRN3_HIBSY</name>
<dbReference type="AlphaFoldDB" id="A0A6A3BRN3"/>
<sequence length="103" mass="11064">MVYNVSDLFSRKCRASCPTIRISANYSIEVSTYPVIHVCCKSCMPGLRSSCCFAFVLSSGVQKTNKANGAVSVWDELNEASSAKKAELSKGDGWSRAPGHIGP</sequence>
<accession>A0A6A3BRN3</accession>
<protein>
    <submittedName>
        <fullName evidence="2">Uncharacterized protein</fullName>
    </submittedName>
</protein>
<proteinExistence type="predicted"/>
<comment type="caution">
    <text evidence="2">The sequence shown here is derived from an EMBL/GenBank/DDBJ whole genome shotgun (WGS) entry which is preliminary data.</text>
</comment>
<evidence type="ECO:0000313" key="2">
    <source>
        <dbReference type="EMBL" id="KAE8719303.1"/>
    </source>
</evidence>
<feature type="region of interest" description="Disordered" evidence="1">
    <location>
        <begin position="84"/>
        <end position="103"/>
    </location>
</feature>
<dbReference type="Proteomes" id="UP000436088">
    <property type="component" value="Unassembled WGS sequence"/>
</dbReference>
<dbReference type="EMBL" id="VEPZ02000792">
    <property type="protein sequence ID" value="KAE8719303.1"/>
    <property type="molecule type" value="Genomic_DNA"/>
</dbReference>
<evidence type="ECO:0000256" key="1">
    <source>
        <dbReference type="SAM" id="MobiDB-lite"/>
    </source>
</evidence>